<keyword evidence="4 12" id="KW-0378">Hydrolase</keyword>
<evidence type="ECO:0000313" key="16">
    <source>
        <dbReference type="EMBL" id="KAG1303971.1"/>
    </source>
</evidence>
<feature type="domain" description="Glycosyl hydrolase family 63 C-terminal" evidence="14">
    <location>
        <begin position="287"/>
        <end position="782"/>
    </location>
</feature>
<dbReference type="GO" id="GO:0005789">
    <property type="term" value="C:endoplasmic reticulum membrane"/>
    <property type="evidence" value="ECO:0007669"/>
    <property type="project" value="UniProtKB-SubCell"/>
</dbReference>
<evidence type="ECO:0000256" key="4">
    <source>
        <dbReference type="ARBA" id="ARBA00022801"/>
    </source>
</evidence>
<dbReference type="SUPFAM" id="SSF48208">
    <property type="entry name" value="Six-hairpin glycosidases"/>
    <property type="match status" value="1"/>
</dbReference>
<organism evidence="16 17">
    <name type="scientific">Rhizopus oryzae</name>
    <name type="common">Mucormycosis agent</name>
    <name type="synonym">Rhizopus arrhizus var. delemar</name>
    <dbReference type="NCBI Taxonomy" id="64495"/>
    <lineage>
        <taxon>Eukaryota</taxon>
        <taxon>Fungi</taxon>
        <taxon>Fungi incertae sedis</taxon>
        <taxon>Mucoromycota</taxon>
        <taxon>Mucoromycotina</taxon>
        <taxon>Mucoromycetes</taxon>
        <taxon>Mucorales</taxon>
        <taxon>Mucorineae</taxon>
        <taxon>Rhizopodaceae</taxon>
        <taxon>Rhizopus</taxon>
    </lineage>
</organism>
<protein>
    <recommendedName>
        <fullName evidence="11 12">Mannosyl-oligosaccharide glucosidase</fullName>
        <ecNumber evidence="11 12">3.2.1.106</ecNumber>
    </recommendedName>
</protein>
<reference evidence="16" key="1">
    <citation type="journal article" date="2020" name="Microb. Genom.">
        <title>Genetic diversity of clinical and environmental Mucorales isolates obtained from an investigation of mucormycosis cases among solid organ transplant recipients.</title>
        <authorList>
            <person name="Nguyen M.H."/>
            <person name="Kaul D."/>
            <person name="Muto C."/>
            <person name="Cheng S.J."/>
            <person name="Richter R.A."/>
            <person name="Bruno V.M."/>
            <person name="Liu G."/>
            <person name="Beyhan S."/>
            <person name="Sundermann A.J."/>
            <person name="Mounaud S."/>
            <person name="Pasculle A.W."/>
            <person name="Nierman W.C."/>
            <person name="Driscoll E."/>
            <person name="Cumbie R."/>
            <person name="Clancy C.J."/>
            <person name="Dupont C.L."/>
        </authorList>
    </citation>
    <scope>NUCLEOTIDE SEQUENCE</scope>
    <source>
        <strain evidence="16">GL11</strain>
    </source>
</reference>
<keyword evidence="6" id="KW-0735">Signal-anchor</keyword>
<dbReference type="PANTHER" id="PTHR10412">
    <property type="entry name" value="MANNOSYL-OLIGOSACCHARIDE GLUCOSIDASE"/>
    <property type="match status" value="1"/>
</dbReference>
<evidence type="ECO:0000256" key="10">
    <source>
        <dbReference type="ARBA" id="ARBA00023295"/>
    </source>
</evidence>
<evidence type="ECO:0000259" key="14">
    <source>
        <dbReference type="Pfam" id="PF03200"/>
    </source>
</evidence>
<dbReference type="GO" id="GO:0004573">
    <property type="term" value="F:Glc3Man9GlcNAc2 oligosaccharide glucosidase activity"/>
    <property type="evidence" value="ECO:0007669"/>
    <property type="project" value="UniProtKB-UniRule"/>
</dbReference>
<gene>
    <name evidence="16" type="ORF">G6F64_009609</name>
</gene>
<dbReference type="Pfam" id="PF03200">
    <property type="entry name" value="Glyco_hydro_63"/>
    <property type="match status" value="1"/>
</dbReference>
<dbReference type="InterPro" id="IPR038518">
    <property type="entry name" value="Glyco_hydro_63N_sf"/>
</dbReference>
<dbReference type="InterPro" id="IPR008928">
    <property type="entry name" value="6-hairpin_glycosidase_sf"/>
</dbReference>
<feature type="domain" description="Glycosyl hydrolase family 63 N-terminal" evidence="15">
    <location>
        <begin position="27"/>
        <end position="229"/>
    </location>
</feature>
<dbReference type="EC" id="3.2.1.106" evidence="11 12"/>
<dbReference type="InterPro" id="IPR012341">
    <property type="entry name" value="6hp_glycosidase-like_sf"/>
</dbReference>
<evidence type="ECO:0000259" key="15">
    <source>
        <dbReference type="Pfam" id="PF16923"/>
    </source>
</evidence>
<proteinExistence type="inferred from homology"/>
<evidence type="ECO:0000256" key="7">
    <source>
        <dbReference type="ARBA" id="ARBA00022989"/>
    </source>
</evidence>
<comment type="function">
    <text evidence="12">Cleaves the distal alpha 1,2-linked glucose residue from the Glc(3)Man(9)GlcNAc(2) oligosaccharide precursor.</text>
</comment>
<evidence type="ECO:0000256" key="13">
    <source>
        <dbReference type="SAM" id="SignalP"/>
    </source>
</evidence>
<evidence type="ECO:0000256" key="9">
    <source>
        <dbReference type="ARBA" id="ARBA00023180"/>
    </source>
</evidence>
<comment type="subcellular location">
    <subcellularLocation>
        <location evidence="1 12">Endoplasmic reticulum membrane</location>
        <topology evidence="1 12">Single-pass type II membrane protein</topology>
    </subcellularLocation>
</comment>
<dbReference type="InterPro" id="IPR004888">
    <property type="entry name" value="Glycoside_hydrolase_63"/>
</dbReference>
<dbReference type="GO" id="GO:0009311">
    <property type="term" value="P:oligosaccharide metabolic process"/>
    <property type="evidence" value="ECO:0007669"/>
    <property type="project" value="UniProtKB-UniRule"/>
</dbReference>
<keyword evidence="9" id="KW-0325">Glycoprotein</keyword>
<evidence type="ECO:0000256" key="11">
    <source>
        <dbReference type="ARBA" id="ARBA00038888"/>
    </source>
</evidence>
<comment type="catalytic activity">
    <reaction evidence="12">
        <text>N(4)-(alpha-D-Glc-(1-&gt;2)-alpha-D-Glc-(1-&gt;3)-alpha-D-Glc-(1-&gt;3)-alpha-D-Man-(1-&gt;2)-alpha-D-Man-(1-&gt;2)-alpha-D-Man-(1-&gt;3)-[alpha-D-Man-(1-&gt;2)-alpha-D-Man-(1-&gt;3)-[alpha-D-Man-(1-&gt;2)-alpha-D-Man-(1-&gt;6)]-alpha-D-Man-(1-&gt;6)]-beta-D-Man-(1-&gt;4)-beta-D-GlcNAc-(1-&gt;4)-beta-D-GlcNAc)-L-asparaginyl-[protein] + H2O = N(4)-(alpha-D-Glc-(1-&gt;3)-alpha-D-Glc-(1-&gt;3)-alpha-D-Man-(1-&gt;2)-alpha-D-Man-(1-&gt;2)-alpha-D-Man-(1-&gt;3)-[alpha-D-Man-(1-&gt;2)-alpha-D-Man-(1-&gt;3)-[alpha-D-Man-(1-&gt;2)-alpha-D-Man-(1-&gt;6)]-alpha-D-Man-(1-&gt;6)]-beta-D-Man-(1-&gt;4)-beta-D-GlcNAc-(1-&gt;4)-beta-D-GlcNAc)-L-asparaginyl-[protein] + beta-D-glucose</text>
        <dbReference type="Rhea" id="RHEA:55988"/>
        <dbReference type="Rhea" id="RHEA-COMP:12806"/>
        <dbReference type="Rhea" id="RHEA-COMP:14355"/>
        <dbReference type="ChEBI" id="CHEBI:15377"/>
        <dbReference type="ChEBI" id="CHEBI:15903"/>
        <dbReference type="ChEBI" id="CHEBI:59082"/>
        <dbReference type="ChEBI" id="CHEBI:132537"/>
        <dbReference type="EC" id="3.2.1.106"/>
    </reaction>
</comment>
<keyword evidence="17" id="KW-1185">Reference proteome</keyword>
<dbReference type="Gene3D" id="1.50.10.10">
    <property type="match status" value="1"/>
</dbReference>
<feature type="signal peptide" evidence="13">
    <location>
        <begin position="1"/>
        <end position="22"/>
    </location>
</feature>
<dbReference type="Pfam" id="PF16923">
    <property type="entry name" value="Glyco_hydro_63N"/>
    <property type="match status" value="1"/>
</dbReference>
<dbReference type="InterPro" id="IPR031335">
    <property type="entry name" value="Glyco_hydro_63_C"/>
</dbReference>
<evidence type="ECO:0000256" key="3">
    <source>
        <dbReference type="ARBA" id="ARBA00022692"/>
    </source>
</evidence>
<feature type="chain" id="PRO_5040202098" description="Mannosyl-oligosaccharide glucosidase" evidence="13">
    <location>
        <begin position="23"/>
        <end position="784"/>
    </location>
</feature>
<comment type="caution">
    <text evidence="16">The sequence shown here is derived from an EMBL/GenBank/DDBJ whole genome shotgun (WGS) entry which is preliminary data.</text>
</comment>
<keyword evidence="8" id="KW-0472">Membrane</keyword>
<comment type="similarity">
    <text evidence="2 12">Belongs to the glycosyl hydrolase 63 family.</text>
</comment>
<sequence length="784" mass="89939">MARWSISQLTILLLLLVNTTLASSNSSLLWGTYRPNLYFGTRPRLPESIMTGLMWFDANDLQGFQRIRHACDQGDGIEGYGYHKHDGREFASQVIHDTPSNIKLSTEFIKVPEGKHGGDWGVRIRGVPINNEVPAVTSVMFYVGIEGEGGIDIMNKLSKKGLESPVRLEGDTPELGDFEIQIVDGQGIGQDLSRTQWLGKEVPKGSIWRAKDFVGEHIVTNARQRIEDGSLTTDQIYSEPYKLLTLSNSLIEEEGQVANFYTFQKLFHGEFQFDVLFRSSSSIKPITSEKLSTALVSKEQEFNARFESIFHLKEKGFSSGEVEFAQYLLSNLLGGVGYFHGSSVIDRSHPPMQDEEDFKGEPIRPELSSPQTLFTATPSRPFFPRGFFWDEGFHQLVIGEWDNDLSVDIVQNWVSLIDENGWIAREQILGEEARSKVPSEFQTQFAHYANPPTLYLAIRKFIDRLEDHQQQRALRDIMGNPMRMGSLDDVEVLRNLHLDQPELADQWLKSVYPKLRQNWLWFRATQRGRGNEFGREAKNNEAYRWRGRTPDHTLTSGLDDYPRGKPSVGELHLDLHSWMVFGTTLLKDIAHKLGVEDDVREYDKVQEDLLINLDTLHWNEDQQMYCDQALEAEKFTHVCHKGYLSLFPMALGLLPPDSPKLGAILDMLENEKELWSPYGLRSLSASDPFFGQGENYWRGPIWLNINYLTLQSLYRNYMVPGPYQARAQTIYNQLRDNIIRNVYKEYQKTGYVWEQYSPETGEGMRSHPFTGWTSLVLLIMAEKY</sequence>
<evidence type="ECO:0000256" key="6">
    <source>
        <dbReference type="ARBA" id="ARBA00022968"/>
    </source>
</evidence>
<evidence type="ECO:0000256" key="8">
    <source>
        <dbReference type="ARBA" id="ARBA00023136"/>
    </source>
</evidence>
<keyword evidence="3" id="KW-0812">Transmembrane</keyword>
<dbReference type="GO" id="GO:0006487">
    <property type="term" value="P:protein N-linked glycosylation"/>
    <property type="evidence" value="ECO:0007669"/>
    <property type="project" value="UniProtKB-UniRule"/>
</dbReference>
<accession>A0A9P6X2V8</accession>
<dbReference type="EMBL" id="JAANQT010001784">
    <property type="protein sequence ID" value="KAG1303971.1"/>
    <property type="molecule type" value="Genomic_DNA"/>
</dbReference>
<dbReference type="InterPro" id="IPR031631">
    <property type="entry name" value="Glyco_hydro_63N"/>
</dbReference>
<name>A0A9P6X2V8_RHIOR</name>
<dbReference type="OrthoDB" id="410058at2759"/>
<evidence type="ECO:0000256" key="2">
    <source>
        <dbReference type="ARBA" id="ARBA00010833"/>
    </source>
</evidence>
<keyword evidence="7" id="KW-1133">Transmembrane helix</keyword>
<dbReference type="PANTHER" id="PTHR10412:SF11">
    <property type="entry name" value="MANNOSYL-OLIGOSACCHARIDE GLUCOSIDASE"/>
    <property type="match status" value="1"/>
</dbReference>
<evidence type="ECO:0000256" key="5">
    <source>
        <dbReference type="ARBA" id="ARBA00022824"/>
    </source>
</evidence>
<evidence type="ECO:0000256" key="1">
    <source>
        <dbReference type="ARBA" id="ARBA00004648"/>
    </source>
</evidence>
<keyword evidence="10 12" id="KW-0326">Glycosidase</keyword>
<dbReference type="Proteomes" id="UP000716291">
    <property type="component" value="Unassembled WGS sequence"/>
</dbReference>
<keyword evidence="5 12" id="KW-0256">Endoplasmic reticulum</keyword>
<dbReference type="Gene3D" id="2.70.98.110">
    <property type="entry name" value="Glycosyl hydrolase family 63, N-terminal domain"/>
    <property type="match status" value="1"/>
</dbReference>
<evidence type="ECO:0000256" key="12">
    <source>
        <dbReference type="RuleBase" id="RU368089"/>
    </source>
</evidence>
<evidence type="ECO:0000313" key="17">
    <source>
        <dbReference type="Proteomes" id="UP000716291"/>
    </source>
</evidence>
<dbReference type="AlphaFoldDB" id="A0A9P6X2V8"/>
<keyword evidence="13" id="KW-0732">Signal</keyword>